<dbReference type="SUPFAM" id="SSF55486">
    <property type="entry name" value="Metalloproteases ('zincins'), catalytic domain"/>
    <property type="match status" value="1"/>
</dbReference>
<sequence precursor="true">MARKKRMSRNKRLALVMTIIILVVLVAPQFIRYYMNVTEAKQAAQQEKDYLAKIARQQRLEGDNSADKLPVTTHWDLNAAGNMKVVVSSRVMKETDGQALKWVKTAAKVWNQALGVQFISVRSSDANQDENVDRNVWPQDSDYQLLVGYKKMTDTAGKEDTSVLATTTEGGNTMWISAHAAKVWLAETIQREDYLSGAVYGPVTSADITALHDKEAEHTVIHEFGHALALKHQGTALDLMSPMVGIKDSSKPNETEVMQVKTIRYLAMHPEALNEGTYNDVFRKYYKQINGQDIPDDLVVLNDSHD</sequence>
<dbReference type="EMBL" id="CP020928">
    <property type="protein sequence ID" value="AWF96202.1"/>
    <property type="molecule type" value="Genomic_DNA"/>
</dbReference>
<evidence type="ECO:0000313" key="6">
    <source>
        <dbReference type="Proteomes" id="UP000320012"/>
    </source>
</evidence>
<dbReference type="Proteomes" id="UP000320012">
    <property type="component" value="Unassembled WGS sequence"/>
</dbReference>
<dbReference type="GO" id="GO:0004222">
    <property type="term" value="F:metalloendopeptidase activity"/>
    <property type="evidence" value="ECO:0007669"/>
    <property type="project" value="InterPro"/>
</dbReference>
<dbReference type="OrthoDB" id="2147942at2"/>
<evidence type="ECO:0000313" key="5">
    <source>
        <dbReference type="Proteomes" id="UP000244870"/>
    </source>
</evidence>
<dbReference type="GO" id="GO:0008270">
    <property type="term" value="F:zinc ion binding"/>
    <property type="evidence" value="ECO:0007669"/>
    <property type="project" value="InterPro"/>
</dbReference>
<dbReference type="Proteomes" id="UP000244870">
    <property type="component" value="Chromosome"/>
</dbReference>
<accession>A0A0D1JPT2</accession>
<dbReference type="RefSeq" id="WP_043941466.1">
    <property type="nucleotide sequence ID" value="NZ_CP012873.1"/>
</dbReference>
<dbReference type="InterPro" id="IPR021190">
    <property type="entry name" value="Pept_M10A"/>
</dbReference>
<evidence type="ECO:0000313" key="3">
    <source>
        <dbReference type="EMBL" id="TVV27928.1"/>
    </source>
</evidence>
<dbReference type="AlphaFoldDB" id="A0A0D1JPT2"/>
<dbReference type="EMBL" id="VNHC01000002">
    <property type="protein sequence ID" value="TVV27928.1"/>
    <property type="molecule type" value="Genomic_DNA"/>
</dbReference>
<name>A0A0D1JPT2_9LACO</name>
<evidence type="ECO:0000313" key="2">
    <source>
        <dbReference type="EMBL" id="KIU23288.1"/>
    </source>
</evidence>
<dbReference type="PATRIC" id="fig|137591.24.peg.1521"/>
<evidence type="ECO:0000313" key="4">
    <source>
        <dbReference type="Proteomes" id="UP000032289"/>
    </source>
</evidence>
<dbReference type="InterPro" id="IPR024079">
    <property type="entry name" value="MetalloPept_cat_dom_sf"/>
</dbReference>
<dbReference type="KEGG" id="wcb:AO080_05165"/>
<dbReference type="Proteomes" id="UP000032289">
    <property type="component" value="Unassembled WGS sequence"/>
</dbReference>
<evidence type="ECO:0000313" key="1">
    <source>
        <dbReference type="EMBL" id="AWF96202.1"/>
    </source>
</evidence>
<dbReference type="GO" id="GO:0006508">
    <property type="term" value="P:proteolysis"/>
    <property type="evidence" value="ECO:0007669"/>
    <property type="project" value="InterPro"/>
</dbReference>
<dbReference type="Gene3D" id="3.40.390.10">
    <property type="entry name" value="Collagenase (Catalytic Domain)"/>
    <property type="match status" value="1"/>
</dbReference>
<protein>
    <submittedName>
        <fullName evidence="2">Uncharacterized protein</fullName>
    </submittedName>
</protein>
<dbReference type="PRINTS" id="PR00138">
    <property type="entry name" value="MATRIXIN"/>
</dbReference>
<reference evidence="1 5" key="2">
    <citation type="submission" date="2017-04" db="EMBL/GenBank/DDBJ databases">
        <title>Weissella cibaria strain m2 complete genome.</title>
        <authorList>
            <person name="Pan Q."/>
            <person name="Tan M."/>
            <person name="Yao F."/>
            <person name="Su S."/>
        </authorList>
    </citation>
    <scope>NUCLEOTIDE SEQUENCE [LARGE SCALE GENOMIC DNA]</scope>
    <source>
        <strain evidence="1 5">M2</strain>
    </source>
</reference>
<gene>
    <name evidence="2" type="ORF">ab3b_01553</name>
    <name evidence="1" type="ORF">B6254_1839</name>
    <name evidence="3" type="ORF">FO435_08625</name>
</gene>
<dbReference type="EMBL" id="JWHT01000035">
    <property type="protein sequence ID" value="KIU23288.1"/>
    <property type="molecule type" value="Genomic_DNA"/>
</dbReference>
<proteinExistence type="predicted"/>
<reference evidence="2 4" key="1">
    <citation type="journal article" date="2015" name="Microbiology (Mosc.)">
        <title>Genomics of the Weissella cibaria species with an examination of its metabolic traits.</title>
        <authorList>
            <person name="Lynch K.M."/>
            <person name="Lucid A."/>
            <person name="Arendt E.K."/>
            <person name="Sleator R.D."/>
            <person name="Lucey B."/>
            <person name="Coffey A."/>
        </authorList>
    </citation>
    <scope>NUCLEOTIDE SEQUENCE [LARGE SCALE GENOMIC DNA]</scope>
    <source>
        <strain evidence="2 4">AB3b</strain>
    </source>
</reference>
<reference evidence="3 6" key="3">
    <citation type="submission" date="2019-07" db="EMBL/GenBank/DDBJ databases">
        <title>Genome sequence of Weissella cibaria GK1.</title>
        <authorList>
            <person name="Choi H.-J."/>
        </authorList>
    </citation>
    <scope>NUCLEOTIDE SEQUENCE [LARGE SCALE GENOMIC DNA]</scope>
    <source>
        <strain evidence="3 6">GK1</strain>
    </source>
</reference>
<organism evidence="2 4">
    <name type="scientific">Weissella cibaria</name>
    <dbReference type="NCBI Taxonomy" id="137591"/>
    <lineage>
        <taxon>Bacteria</taxon>
        <taxon>Bacillati</taxon>
        <taxon>Bacillota</taxon>
        <taxon>Bacilli</taxon>
        <taxon>Lactobacillales</taxon>
        <taxon>Lactobacillaceae</taxon>
        <taxon>Weissella</taxon>
    </lineage>
</organism>